<dbReference type="InterPro" id="IPR029058">
    <property type="entry name" value="AB_hydrolase_fold"/>
</dbReference>
<organism evidence="1">
    <name type="scientific">Arcella intermedia</name>
    <dbReference type="NCBI Taxonomy" id="1963864"/>
    <lineage>
        <taxon>Eukaryota</taxon>
        <taxon>Amoebozoa</taxon>
        <taxon>Tubulinea</taxon>
        <taxon>Elardia</taxon>
        <taxon>Arcellinida</taxon>
        <taxon>Sphaerothecina</taxon>
        <taxon>Arcellidae</taxon>
        <taxon>Arcella</taxon>
    </lineage>
</organism>
<protein>
    <recommendedName>
        <fullName evidence="2">Pectin acetylesterase</fullName>
    </recommendedName>
</protein>
<dbReference type="PANTHER" id="PTHR21562:SF67">
    <property type="entry name" value="PECTIN ACETYLESTERASE"/>
    <property type="match status" value="1"/>
</dbReference>
<proteinExistence type="predicted"/>
<dbReference type="SUPFAM" id="SSF53474">
    <property type="entry name" value="alpha/beta-Hydrolases"/>
    <property type="match status" value="1"/>
</dbReference>
<sequence length="346" mass="38487">MDGSPPLYYFRQGGPQSKDKWVIHQQGGAWCTSLDDCYNRSLSRLGSSQPKYGWQAIMDFATVPGCQNARWCGGLFLNDPGKNHLTYDWNAVFIVYCDGGSQIGNNQSVTMYQNHRLYFDGHRILQAIIENLVLTQELDEATDIIVGGDSAGGLSTFLHLDEWARRFPSARVTGVPDSGFFMDLNSSPTPFSQDMQWMYTQMNGSAALRPGCLSKFPPSLAYRCLFPEHFASLINTPMFILQSQYDEYQIQSVLGSNKTSDVESLGGKIQAAVSSVVSGSKHHGGFLDSCYHHCGGWGMKQDMDYLIKISGDTAMTAFVKWYKGNGNKLWVQDQPYPCNTCCSQSP</sequence>
<dbReference type="InterPro" id="IPR004963">
    <property type="entry name" value="PAE/NOTUM"/>
</dbReference>
<dbReference type="Pfam" id="PF03283">
    <property type="entry name" value="PAE"/>
    <property type="match status" value="1"/>
</dbReference>
<dbReference type="GO" id="GO:0016787">
    <property type="term" value="F:hydrolase activity"/>
    <property type="evidence" value="ECO:0007669"/>
    <property type="project" value="InterPro"/>
</dbReference>
<dbReference type="PANTHER" id="PTHR21562">
    <property type="entry name" value="NOTUM-RELATED"/>
    <property type="match status" value="1"/>
</dbReference>
<dbReference type="EMBL" id="GIBP01004350">
    <property type="protein sequence ID" value="NDV33319.1"/>
    <property type="molecule type" value="Transcribed_RNA"/>
</dbReference>
<evidence type="ECO:0008006" key="2">
    <source>
        <dbReference type="Google" id="ProtNLM"/>
    </source>
</evidence>
<accession>A0A6B2L8H8</accession>
<evidence type="ECO:0000313" key="1">
    <source>
        <dbReference type="EMBL" id="NDV33319.1"/>
    </source>
</evidence>
<name>A0A6B2L8H8_9EUKA</name>
<dbReference type="AlphaFoldDB" id="A0A6B2L8H8"/>
<reference evidence="1" key="1">
    <citation type="journal article" date="2020" name="J. Eukaryot. Microbiol.">
        <title>De novo Sequencing, Assembly and Annotation of the Transcriptome for the Free-Living Testate Amoeba Arcella intermedia.</title>
        <authorList>
            <person name="Ribeiro G.M."/>
            <person name="Porfirio-Sousa A.L."/>
            <person name="Maurer-Alcala X.X."/>
            <person name="Katz L.A."/>
            <person name="Lahr D.J.G."/>
        </authorList>
    </citation>
    <scope>NUCLEOTIDE SEQUENCE</scope>
</reference>